<dbReference type="CDD" id="cd07896">
    <property type="entry name" value="Adenylation_kDNA_ligase_like"/>
    <property type="match status" value="1"/>
</dbReference>
<dbReference type="SUPFAM" id="SSF50249">
    <property type="entry name" value="Nucleic acid-binding proteins"/>
    <property type="match status" value="1"/>
</dbReference>
<evidence type="ECO:0000313" key="7">
    <source>
        <dbReference type="Proteomes" id="UP001056201"/>
    </source>
</evidence>
<dbReference type="Pfam" id="PF14743">
    <property type="entry name" value="DNA_ligase_OB_2"/>
    <property type="match status" value="1"/>
</dbReference>
<dbReference type="EC" id="6.5.1.1" evidence="6"/>
<dbReference type="Proteomes" id="UP001056201">
    <property type="component" value="Chromosome 2"/>
</dbReference>
<evidence type="ECO:0000256" key="1">
    <source>
        <dbReference type="ARBA" id="ARBA00022598"/>
    </source>
</evidence>
<gene>
    <name evidence="6" type="ORF">MW290_18390</name>
</gene>
<sequence length="287" mass="31162">MPHSPSRTRRRLVAATLASFIPLPHIAWAASAPGWLLAREFGLADDPTGYLVSEKYDGVRAQWDGQALRLRGGGTVAAPADFLARLPATPLDGELWMGRGRFDAASAAVRRERPDAAEWQALRYMVFELPGAPGPFSERAQAIERLVAAAAWPRLVAVAHSRVADRVALMHRLQQVVSSGGEGLVLHRADAPYLTGRGDVLLKLKPEQDAEAEVIGHLPGRGRHAGRLGALRVRTEAGVVFQIGTGFTDAQREAPPPLGSWVTFRHRGYTPQGVPRFASFLRLHPPP</sequence>
<dbReference type="PANTHER" id="PTHR47810:SF1">
    <property type="entry name" value="DNA LIGASE B"/>
    <property type="match status" value="1"/>
</dbReference>
<accession>A0ABY4SGE1</accession>
<keyword evidence="1 6" id="KW-0436">Ligase</keyword>
<evidence type="ECO:0000256" key="4">
    <source>
        <dbReference type="ARBA" id="ARBA00023204"/>
    </source>
</evidence>
<dbReference type="SUPFAM" id="SSF56091">
    <property type="entry name" value="DNA ligase/mRNA capping enzyme, catalytic domain"/>
    <property type="match status" value="1"/>
</dbReference>
<organism evidence="6 7">
    <name type="scientific">Aquincola tertiaricarbonis</name>
    <dbReference type="NCBI Taxonomy" id="391953"/>
    <lineage>
        <taxon>Bacteria</taxon>
        <taxon>Pseudomonadati</taxon>
        <taxon>Pseudomonadota</taxon>
        <taxon>Betaproteobacteria</taxon>
        <taxon>Burkholderiales</taxon>
        <taxon>Sphaerotilaceae</taxon>
        <taxon>Aquincola</taxon>
    </lineage>
</organism>
<dbReference type="RefSeq" id="WP_250199150.1">
    <property type="nucleotide sequence ID" value="NZ_CP097636.1"/>
</dbReference>
<dbReference type="EMBL" id="CP097636">
    <property type="protein sequence ID" value="URI10947.1"/>
    <property type="molecule type" value="Genomic_DNA"/>
</dbReference>
<name>A0ABY4SGE1_AQUTE</name>
<dbReference type="PANTHER" id="PTHR47810">
    <property type="entry name" value="DNA LIGASE"/>
    <property type="match status" value="1"/>
</dbReference>
<evidence type="ECO:0000256" key="2">
    <source>
        <dbReference type="ARBA" id="ARBA00022705"/>
    </source>
</evidence>
<dbReference type="InterPro" id="IPR012340">
    <property type="entry name" value="NA-bd_OB-fold"/>
</dbReference>
<dbReference type="InterPro" id="IPR029319">
    <property type="entry name" value="DNA_ligase_OB"/>
</dbReference>
<proteinExistence type="predicted"/>
<evidence type="ECO:0000259" key="5">
    <source>
        <dbReference type="Pfam" id="PF14743"/>
    </source>
</evidence>
<reference evidence="6" key="1">
    <citation type="submission" date="2022-05" db="EMBL/GenBank/DDBJ databases">
        <title>An RpoN-dependent PEP-CTERM gene is involved in floc formation of an Aquincola tertiaricarbonis strain.</title>
        <authorList>
            <person name="Qiu D."/>
            <person name="Xia M."/>
        </authorList>
    </citation>
    <scope>NUCLEOTIDE SEQUENCE</scope>
    <source>
        <strain evidence="6">RN12</strain>
    </source>
</reference>
<feature type="domain" description="DNA ligase OB-like" evidence="5">
    <location>
        <begin position="219"/>
        <end position="283"/>
    </location>
</feature>
<dbReference type="InterPro" id="IPR050326">
    <property type="entry name" value="NAD_dep_DNA_ligaseB"/>
</dbReference>
<dbReference type="GO" id="GO:0003910">
    <property type="term" value="F:DNA ligase (ATP) activity"/>
    <property type="evidence" value="ECO:0007669"/>
    <property type="project" value="UniProtKB-EC"/>
</dbReference>
<evidence type="ECO:0000313" key="6">
    <source>
        <dbReference type="EMBL" id="URI10947.1"/>
    </source>
</evidence>
<keyword evidence="7" id="KW-1185">Reference proteome</keyword>
<keyword evidence="3" id="KW-0227">DNA damage</keyword>
<protein>
    <submittedName>
        <fullName evidence="6">DNA ligase</fullName>
        <ecNumber evidence="6">6.5.1.1</ecNumber>
    </submittedName>
</protein>
<evidence type="ECO:0000256" key="3">
    <source>
        <dbReference type="ARBA" id="ARBA00022763"/>
    </source>
</evidence>
<dbReference type="CDD" id="cd08041">
    <property type="entry name" value="OBF_kDNA_ligase_like"/>
    <property type="match status" value="1"/>
</dbReference>
<dbReference type="Gene3D" id="2.40.50.140">
    <property type="entry name" value="Nucleic acid-binding proteins"/>
    <property type="match status" value="1"/>
</dbReference>
<keyword evidence="4" id="KW-0234">DNA repair</keyword>
<keyword evidence="2" id="KW-0235">DNA replication</keyword>
<dbReference type="NCBIfam" id="NF006592">
    <property type="entry name" value="PRK09125.1"/>
    <property type="match status" value="1"/>
</dbReference>
<dbReference type="Gene3D" id="3.30.1490.70">
    <property type="match status" value="1"/>
</dbReference>
<dbReference type="Gene3D" id="3.30.470.30">
    <property type="entry name" value="DNA ligase/mRNA capping enzyme"/>
    <property type="match status" value="1"/>
</dbReference>